<evidence type="ECO:0000313" key="2">
    <source>
        <dbReference type="EMBL" id="ARF62852.1"/>
    </source>
</evidence>
<proteinExistence type="predicted"/>
<feature type="region of interest" description="Disordered" evidence="1">
    <location>
        <begin position="1"/>
        <end position="24"/>
    </location>
</feature>
<dbReference type="KEGG" id="svu:B1H20_16750"/>
<dbReference type="EMBL" id="CP020570">
    <property type="protein sequence ID" value="ARF62852.1"/>
    <property type="molecule type" value="Genomic_DNA"/>
</dbReference>
<name>A0A1V0UD06_STRVN</name>
<protein>
    <submittedName>
        <fullName evidence="2">Uncharacterized protein</fullName>
    </submittedName>
</protein>
<dbReference type="AlphaFoldDB" id="A0A1V0UD06"/>
<gene>
    <name evidence="2" type="ORF">B1H20_16750</name>
</gene>
<evidence type="ECO:0000313" key="3">
    <source>
        <dbReference type="Proteomes" id="UP000192445"/>
    </source>
</evidence>
<dbReference type="RefSeq" id="WP_083192788.1">
    <property type="nucleotide sequence ID" value="NZ_CP020570.1"/>
</dbReference>
<reference evidence="2 3" key="1">
    <citation type="submission" date="2017-03" db="EMBL/GenBank/DDBJ databases">
        <title>Complete Genome Sequence of a natural compounds producer, Streptomyces violaceus S21.</title>
        <authorList>
            <person name="Zhong C."/>
            <person name="Zhao Z."/>
            <person name="Fu J."/>
            <person name="Zong G."/>
            <person name="Qin R."/>
            <person name="Cao G."/>
        </authorList>
    </citation>
    <scope>NUCLEOTIDE SEQUENCE [LARGE SCALE GENOMIC DNA]</scope>
    <source>
        <strain evidence="2 3">S21</strain>
    </source>
</reference>
<evidence type="ECO:0000256" key="1">
    <source>
        <dbReference type="SAM" id="MobiDB-lite"/>
    </source>
</evidence>
<sequence>MAATKPQKVWNKGMASEPKPPRAVETTVRCTTTGCGAQPGGVRQIPSWIAIEVVGSTEPKRLFCSWDCAAYGSALAELRVGGGQ</sequence>
<accession>A0A1V0UD06</accession>
<organism evidence="2 3">
    <name type="scientific">Streptomyces violaceoruber</name>
    <dbReference type="NCBI Taxonomy" id="1935"/>
    <lineage>
        <taxon>Bacteria</taxon>
        <taxon>Bacillati</taxon>
        <taxon>Actinomycetota</taxon>
        <taxon>Actinomycetes</taxon>
        <taxon>Kitasatosporales</taxon>
        <taxon>Streptomycetaceae</taxon>
        <taxon>Streptomyces</taxon>
        <taxon>Streptomyces violaceoruber group</taxon>
    </lineage>
</organism>
<dbReference type="Proteomes" id="UP000192445">
    <property type="component" value="Chromosome"/>
</dbReference>
<dbReference type="OrthoDB" id="4310757at2"/>
<dbReference type="STRING" id="1935.B1H20_16750"/>